<accession>A0A1N7LA51</accession>
<name>A0A1N7LA51_9BACL</name>
<evidence type="ECO:0000313" key="1">
    <source>
        <dbReference type="EMBL" id="SIS70683.1"/>
    </source>
</evidence>
<dbReference type="EMBL" id="FTOD01000004">
    <property type="protein sequence ID" value="SIS70683.1"/>
    <property type="molecule type" value="Genomic_DNA"/>
</dbReference>
<reference evidence="2" key="1">
    <citation type="submission" date="2017-01" db="EMBL/GenBank/DDBJ databases">
        <authorList>
            <person name="Varghese N."/>
            <person name="Submissions S."/>
        </authorList>
    </citation>
    <scope>NUCLEOTIDE SEQUENCE [LARGE SCALE GENOMIC DNA]</scope>
    <source>
        <strain evidence="2">DSM 45196</strain>
    </source>
</reference>
<proteinExistence type="predicted"/>
<evidence type="ECO:0000313" key="2">
    <source>
        <dbReference type="Proteomes" id="UP000186795"/>
    </source>
</evidence>
<sequence length="155" mass="17621">MPDVNCWIRLIKGGRRGSGGLLRIFDHIRRHPDRFTLQLIYHADVKVRVVFSRGDFGDQSMKLLQSWETIIPDLIQLPNVQYITPEIFKGWESFDFETVKAIRAIPDEGDRIVAKYAHVIQSDMLLSSGVTGLLINQEMGDENKTGLSLFPLPPS</sequence>
<dbReference type="AlphaFoldDB" id="A0A1N7LA51"/>
<protein>
    <submittedName>
        <fullName evidence="1">Uncharacterized protein</fullName>
    </submittedName>
</protein>
<keyword evidence="2" id="KW-1185">Reference proteome</keyword>
<organism evidence="1 2">
    <name type="scientific">Kroppenstedtia eburnea</name>
    <dbReference type="NCBI Taxonomy" id="714067"/>
    <lineage>
        <taxon>Bacteria</taxon>
        <taxon>Bacillati</taxon>
        <taxon>Bacillota</taxon>
        <taxon>Bacilli</taxon>
        <taxon>Bacillales</taxon>
        <taxon>Thermoactinomycetaceae</taxon>
        <taxon>Kroppenstedtia</taxon>
    </lineage>
</organism>
<gene>
    <name evidence="1" type="ORF">SAMN05421790_10445</name>
</gene>
<dbReference type="Proteomes" id="UP000186795">
    <property type="component" value="Unassembled WGS sequence"/>
</dbReference>